<evidence type="ECO:0000313" key="1">
    <source>
        <dbReference type="EMBL" id="QHT00943.1"/>
    </source>
</evidence>
<name>A0A6C0C9E1_9ZZZZ</name>
<dbReference type="EMBL" id="MN739361">
    <property type="protein sequence ID" value="QHT00943.1"/>
    <property type="molecule type" value="Genomic_DNA"/>
</dbReference>
<protein>
    <submittedName>
        <fullName evidence="1">Uncharacterized protein</fullName>
    </submittedName>
</protein>
<sequence length="40" mass="4429">MLDSMARDLLGFALTGFERANIGPFKLMLIGLLKFASTRL</sequence>
<dbReference type="AlphaFoldDB" id="A0A6C0C9E1"/>
<proteinExistence type="predicted"/>
<accession>A0A6C0C9E1</accession>
<reference evidence="1" key="1">
    <citation type="journal article" date="2020" name="Nature">
        <title>Giant virus diversity and host interactions through global metagenomics.</title>
        <authorList>
            <person name="Schulz F."/>
            <person name="Roux S."/>
            <person name="Paez-Espino D."/>
            <person name="Jungbluth S."/>
            <person name="Walsh D.A."/>
            <person name="Denef V.J."/>
            <person name="McMahon K.D."/>
            <person name="Konstantinidis K.T."/>
            <person name="Eloe-Fadrosh E.A."/>
            <person name="Kyrpides N.C."/>
            <person name="Woyke T."/>
        </authorList>
    </citation>
    <scope>NUCLEOTIDE SEQUENCE</scope>
    <source>
        <strain evidence="1">GVMAG-M-3300020192-26</strain>
    </source>
</reference>
<organism evidence="1">
    <name type="scientific">viral metagenome</name>
    <dbReference type="NCBI Taxonomy" id="1070528"/>
    <lineage>
        <taxon>unclassified sequences</taxon>
        <taxon>metagenomes</taxon>
        <taxon>organismal metagenomes</taxon>
    </lineage>
</organism>